<reference evidence="1" key="1">
    <citation type="submission" date="2019-01" db="EMBL/GenBank/DDBJ databases">
        <title>Draft genome sequences of three monokaryotic isolates of the white-rot basidiomycete fungus Dichomitus squalens.</title>
        <authorList>
            <consortium name="DOE Joint Genome Institute"/>
            <person name="Lopez S.C."/>
            <person name="Andreopoulos B."/>
            <person name="Pangilinan J."/>
            <person name="Lipzen A."/>
            <person name="Riley R."/>
            <person name="Ahrendt S."/>
            <person name="Ng V."/>
            <person name="Barry K."/>
            <person name="Daum C."/>
            <person name="Grigoriev I.V."/>
            <person name="Hilden K.S."/>
            <person name="Makela M.R."/>
            <person name="de Vries R.P."/>
        </authorList>
    </citation>
    <scope>NUCLEOTIDE SEQUENCE [LARGE SCALE GENOMIC DNA]</scope>
    <source>
        <strain evidence="1">OM18370.1</strain>
    </source>
</reference>
<protein>
    <submittedName>
        <fullName evidence="1">Uncharacterized protein</fullName>
    </submittedName>
</protein>
<name>A0A4Q9MTA2_9APHY</name>
<proteinExistence type="predicted"/>
<evidence type="ECO:0000313" key="1">
    <source>
        <dbReference type="EMBL" id="TBU31049.1"/>
    </source>
</evidence>
<dbReference type="EMBL" id="ML143402">
    <property type="protein sequence ID" value="TBU31049.1"/>
    <property type="molecule type" value="Genomic_DNA"/>
</dbReference>
<dbReference type="AlphaFoldDB" id="A0A4Q9MTA2"/>
<dbReference type="Proteomes" id="UP000292957">
    <property type="component" value="Unassembled WGS sequence"/>
</dbReference>
<dbReference type="PROSITE" id="PS51257">
    <property type="entry name" value="PROKAR_LIPOPROTEIN"/>
    <property type="match status" value="1"/>
</dbReference>
<accession>A0A4Q9MTA2</accession>
<gene>
    <name evidence="1" type="ORF">BD311DRAFT_164915</name>
</gene>
<sequence length="109" mass="11856">MSGSTRVAPVRSLDPCPLSLTYPQSLQAATSSSCLFRTHRSPMNSATRILRVSRPRTCFVNIVYTAEGFARTTDTVLDIAGTLIGTVSDSKGCRVVVSLVRRRAPVLRE</sequence>
<organism evidence="1">
    <name type="scientific">Dichomitus squalens</name>
    <dbReference type="NCBI Taxonomy" id="114155"/>
    <lineage>
        <taxon>Eukaryota</taxon>
        <taxon>Fungi</taxon>
        <taxon>Dikarya</taxon>
        <taxon>Basidiomycota</taxon>
        <taxon>Agaricomycotina</taxon>
        <taxon>Agaricomycetes</taxon>
        <taxon>Polyporales</taxon>
        <taxon>Polyporaceae</taxon>
        <taxon>Dichomitus</taxon>
    </lineage>
</organism>